<accession>A0AA38W817</accession>
<keyword evidence="2" id="KW-1185">Reference proteome</keyword>
<evidence type="ECO:0000313" key="1">
    <source>
        <dbReference type="EMBL" id="KAJ9538626.1"/>
    </source>
</evidence>
<evidence type="ECO:0000313" key="2">
    <source>
        <dbReference type="Proteomes" id="UP001172457"/>
    </source>
</evidence>
<dbReference type="PANTHER" id="PTHR48221:SF2">
    <property type="entry name" value="ACYL-COA SYNTHETASE FAMILY PROTEIN"/>
    <property type="match status" value="1"/>
</dbReference>
<gene>
    <name evidence="1" type="ORF">OSB04_031359</name>
</gene>
<reference evidence="1" key="1">
    <citation type="submission" date="2023-03" db="EMBL/GenBank/DDBJ databases">
        <title>Chromosome-scale reference genome and RAD-based genetic map of yellow starthistle (Centaurea solstitialis) reveal putative structural variation and QTLs associated with invader traits.</title>
        <authorList>
            <person name="Reatini B."/>
            <person name="Cang F.A."/>
            <person name="Jiang Q."/>
            <person name="Mckibben M.T.W."/>
            <person name="Barker M.S."/>
            <person name="Rieseberg L.H."/>
            <person name="Dlugosch K.M."/>
        </authorList>
    </citation>
    <scope>NUCLEOTIDE SEQUENCE</scope>
    <source>
        <strain evidence="1">CAN-66</strain>
        <tissue evidence="1">Leaf</tissue>
    </source>
</reference>
<protein>
    <submittedName>
        <fullName evidence="1">Uncharacterized protein</fullName>
    </submittedName>
</protein>
<organism evidence="1 2">
    <name type="scientific">Centaurea solstitialis</name>
    <name type="common">yellow star-thistle</name>
    <dbReference type="NCBI Taxonomy" id="347529"/>
    <lineage>
        <taxon>Eukaryota</taxon>
        <taxon>Viridiplantae</taxon>
        <taxon>Streptophyta</taxon>
        <taxon>Embryophyta</taxon>
        <taxon>Tracheophyta</taxon>
        <taxon>Spermatophyta</taxon>
        <taxon>Magnoliopsida</taxon>
        <taxon>eudicotyledons</taxon>
        <taxon>Gunneridae</taxon>
        <taxon>Pentapetalae</taxon>
        <taxon>asterids</taxon>
        <taxon>campanulids</taxon>
        <taxon>Asterales</taxon>
        <taxon>Asteraceae</taxon>
        <taxon>Carduoideae</taxon>
        <taxon>Cardueae</taxon>
        <taxon>Centaureinae</taxon>
        <taxon>Centaurea</taxon>
    </lineage>
</organism>
<name>A0AA38W817_9ASTR</name>
<dbReference type="PANTHER" id="PTHR48221">
    <property type="entry name" value="ACYL-COA SYNTHETASE FAMILY PROTEIN"/>
    <property type="match status" value="1"/>
</dbReference>
<proteinExistence type="predicted"/>
<dbReference type="AlphaFoldDB" id="A0AA38W817"/>
<comment type="caution">
    <text evidence="1">The sequence shown here is derived from an EMBL/GenBank/DDBJ whole genome shotgun (WGS) entry which is preliminary data.</text>
</comment>
<dbReference type="Proteomes" id="UP001172457">
    <property type="component" value="Chromosome 8"/>
</dbReference>
<dbReference type="EMBL" id="JARYMX010000008">
    <property type="protein sequence ID" value="KAJ9538626.1"/>
    <property type="molecule type" value="Genomic_DNA"/>
</dbReference>
<sequence length="684" mass="77300">MSNSPELIALFARLSSEIETGDRETRDSGQRSDVLVADLNQSLNLRESPRVRVLDTALSLMCFTAPEVFESVIGYSVNTIVSVLSSSVDCKVLRFGKAEVLRIGGSISGRDCVGVMESCADVMGKLTEHGMLSCSLLYSVVRVAAMATEFRYTMQVAPVLIVQSTDGRSRALSKLVHYIPKRISIENQELQLRLLLWYLDPQILVEDVSQVLQDAVQRPFICLSRELYEKMEWRSIIICLALSPVMFIETRALLHSWFLLTGLASVLELQVELVSMILDLLSRPMWWGLSAGVGSKLPFSHAYFLFKHHLFRSLSGPLSCAGFLELASKIKKSVYKSKRSCHVELEPIATTTSTVDHKSTWLPAGHLLWRPKLHLRRPDLTPSSEKRSAVGVGGGFHRSSKKATERVRMWAMAMNFPDWFYFASSLLLSEKTFSDNQLQASSCSAAAAWYIAWILDPIRGSADGPLAEELENLSRTLTGKHLSSYKHKKTKGAYETKLKKVKQNDKEKDASQEYTCQTIELWLEEFQDVYIRYYGRLTGSRKYEEKKIDVPNSVMFRRITLGILLGCSCSINEDGCELLLHYVATGTILKSTESQHVRLKHRRWNCDRQENCIDTCSRKEAVAGACVVFHLTDIAEKMSDSVSETREMAVDFICKIKLRVVKYLLKCVKRLLQFENDQNNGHLD</sequence>